<evidence type="ECO:0000313" key="3">
    <source>
        <dbReference type="Proteomes" id="UP001190700"/>
    </source>
</evidence>
<dbReference type="Proteomes" id="UP001190700">
    <property type="component" value="Unassembled WGS sequence"/>
</dbReference>
<proteinExistence type="predicted"/>
<dbReference type="EMBL" id="LGRX02001264">
    <property type="protein sequence ID" value="KAK3286436.1"/>
    <property type="molecule type" value="Genomic_DNA"/>
</dbReference>
<organism evidence="2 3">
    <name type="scientific">Cymbomonas tetramitiformis</name>
    <dbReference type="NCBI Taxonomy" id="36881"/>
    <lineage>
        <taxon>Eukaryota</taxon>
        <taxon>Viridiplantae</taxon>
        <taxon>Chlorophyta</taxon>
        <taxon>Pyramimonadophyceae</taxon>
        <taxon>Pyramimonadales</taxon>
        <taxon>Pyramimonadaceae</taxon>
        <taxon>Cymbomonas</taxon>
    </lineage>
</organism>
<gene>
    <name evidence="2" type="ORF">CYMTET_6009</name>
</gene>
<keyword evidence="3" id="KW-1185">Reference proteome</keyword>
<reference evidence="2 3" key="1">
    <citation type="journal article" date="2015" name="Genome Biol. Evol.">
        <title>Comparative Genomics of a Bacterivorous Green Alga Reveals Evolutionary Causalities and Consequences of Phago-Mixotrophic Mode of Nutrition.</title>
        <authorList>
            <person name="Burns J.A."/>
            <person name="Paasch A."/>
            <person name="Narechania A."/>
            <person name="Kim E."/>
        </authorList>
    </citation>
    <scope>NUCLEOTIDE SEQUENCE [LARGE SCALE GENOMIC DNA]</scope>
    <source>
        <strain evidence="2 3">PLY_AMNH</strain>
    </source>
</reference>
<dbReference type="PANTHER" id="PTHR28641">
    <property type="match status" value="1"/>
</dbReference>
<protein>
    <recommendedName>
        <fullName evidence="1">Malonyl-CoA decarboxylase C-terminal domain-containing protein</fullName>
    </recommendedName>
</protein>
<dbReference type="GO" id="GO:0006633">
    <property type="term" value="P:fatty acid biosynthetic process"/>
    <property type="evidence" value="ECO:0007669"/>
    <property type="project" value="InterPro"/>
</dbReference>
<dbReference type="PANTHER" id="PTHR28641:SF1">
    <property type="entry name" value="MALONYL-COA DECARBOXYLASE, MITOCHONDRIAL"/>
    <property type="match status" value="1"/>
</dbReference>
<dbReference type="InterPro" id="IPR042303">
    <property type="entry name" value="Malonyl_CoA_deC_C_sf"/>
</dbReference>
<dbReference type="InterPro" id="IPR038917">
    <property type="entry name" value="Malonyl_CoA_deC"/>
</dbReference>
<dbReference type="Pfam" id="PF05292">
    <property type="entry name" value="MCD"/>
    <property type="match status" value="1"/>
</dbReference>
<comment type="caution">
    <text evidence="2">The sequence shown here is derived from an EMBL/GenBank/DDBJ whole genome shotgun (WGS) entry which is preliminary data.</text>
</comment>
<dbReference type="AlphaFoldDB" id="A0AAE0GYJ3"/>
<evidence type="ECO:0000259" key="1">
    <source>
        <dbReference type="Pfam" id="PF05292"/>
    </source>
</evidence>
<dbReference type="Gene3D" id="3.40.630.150">
    <property type="entry name" value="Malonyl-CoA decarboxylase, catalytic domain"/>
    <property type="match status" value="1"/>
</dbReference>
<dbReference type="InterPro" id="IPR007956">
    <property type="entry name" value="Malonyl_CoA_deC_C"/>
</dbReference>
<sequence>MQPVMCIAGQNLFPHDPVARFHLSNGASLHRIHWMADTSVKGRKESLGLMVNYMYELSRIDKNHEQYESRGKVVYSEAIAKLLG</sequence>
<evidence type="ECO:0000313" key="2">
    <source>
        <dbReference type="EMBL" id="KAK3286436.1"/>
    </source>
</evidence>
<name>A0AAE0GYJ3_9CHLO</name>
<accession>A0AAE0GYJ3</accession>
<feature type="domain" description="Malonyl-CoA decarboxylase C-terminal" evidence="1">
    <location>
        <begin position="12"/>
        <end position="56"/>
    </location>
</feature>
<dbReference type="GO" id="GO:0050080">
    <property type="term" value="F:malonyl-CoA decarboxylase activity"/>
    <property type="evidence" value="ECO:0007669"/>
    <property type="project" value="InterPro"/>
</dbReference>